<feature type="region of interest" description="Disordered" evidence="3">
    <location>
        <begin position="32"/>
        <end position="238"/>
    </location>
</feature>
<dbReference type="Proteomes" id="UP000243498">
    <property type="component" value="Unassembled WGS sequence"/>
</dbReference>
<feature type="domain" description="SAP" evidence="4">
    <location>
        <begin position="4"/>
        <end position="38"/>
    </location>
</feature>
<dbReference type="Pfam" id="PF02037">
    <property type="entry name" value="SAP"/>
    <property type="match status" value="1"/>
</dbReference>
<feature type="compositionally biased region" description="Basic and acidic residues" evidence="3">
    <location>
        <begin position="86"/>
        <end position="96"/>
    </location>
</feature>
<keyword evidence="5" id="KW-0238">DNA-binding</keyword>
<dbReference type="SUPFAM" id="SSF68906">
    <property type="entry name" value="SAP domain"/>
    <property type="match status" value="1"/>
</dbReference>
<dbReference type="EMBL" id="AZHC01000028">
    <property type="protein sequence ID" value="OAA37847.1"/>
    <property type="molecule type" value="Genomic_DNA"/>
</dbReference>
<evidence type="ECO:0000313" key="6">
    <source>
        <dbReference type="Proteomes" id="UP000243498"/>
    </source>
</evidence>
<evidence type="ECO:0000256" key="3">
    <source>
        <dbReference type="SAM" id="MobiDB-lite"/>
    </source>
</evidence>
<feature type="compositionally biased region" description="Basic and acidic residues" evidence="3">
    <location>
        <begin position="46"/>
        <end position="57"/>
    </location>
</feature>
<protein>
    <submittedName>
        <fullName evidence="5">DNA-binding SAP</fullName>
    </submittedName>
</protein>
<dbReference type="PANTHER" id="PTHR46551">
    <property type="entry name" value="SAP DOMAIN-CONTAINING RIBONUCLEOPROTEIN"/>
    <property type="match status" value="1"/>
</dbReference>
<dbReference type="GO" id="GO:0003677">
    <property type="term" value="F:DNA binding"/>
    <property type="evidence" value="ECO:0007669"/>
    <property type="project" value="UniProtKB-KW"/>
</dbReference>
<dbReference type="InterPro" id="IPR036361">
    <property type="entry name" value="SAP_dom_sf"/>
</dbReference>
<dbReference type="InterPro" id="IPR040746">
    <property type="entry name" value="THO1_MOS11_C"/>
</dbReference>
<gene>
    <name evidence="5" type="ORF">NOR_06924</name>
</gene>
<feature type="compositionally biased region" description="Basic and acidic residues" evidence="3">
    <location>
        <begin position="128"/>
        <end position="164"/>
    </location>
</feature>
<keyword evidence="6" id="KW-1185">Reference proteome</keyword>
<dbReference type="GO" id="GO:0005634">
    <property type="term" value="C:nucleus"/>
    <property type="evidence" value="ECO:0007669"/>
    <property type="project" value="TreeGrafter"/>
</dbReference>
<evidence type="ECO:0000259" key="4">
    <source>
        <dbReference type="SMART" id="SM00513"/>
    </source>
</evidence>
<dbReference type="InterPro" id="IPR052240">
    <property type="entry name" value="SAP_domain_ribonucleoprotein"/>
</dbReference>
<dbReference type="PANTHER" id="PTHR46551:SF1">
    <property type="entry name" value="SAP DOMAIN-CONTAINING RIBONUCLEOPROTEIN"/>
    <property type="match status" value="1"/>
</dbReference>
<dbReference type="AlphaFoldDB" id="A0A166ZEW5"/>
<dbReference type="Gene3D" id="1.10.720.30">
    <property type="entry name" value="SAP domain"/>
    <property type="match status" value="1"/>
</dbReference>
<feature type="compositionally biased region" description="Basic and acidic residues" evidence="3">
    <location>
        <begin position="222"/>
        <end position="232"/>
    </location>
</feature>
<accession>A0A166ZEW5</accession>
<sequence>MTDYNALKVPELKAMLGQRKLLQAGNKPALIARLQEDDEKAAPGGEEAKPDTSKADEITYSEDEVATEKPAAEKPAAEEPVTVAESKSEEPAKTEEAPASADAAAEKKEVAENAPSYAIGLASTAADDEAKKRAERAKRFGIEEDDAAKKRAERAKRFGLDQKDLASALDSALPERPLKRGRGREVDTRSGKRQSVGRRGHHGRGPRRSGNQEGGVGVLGDAAEKAKAERRAARFAAA</sequence>
<dbReference type="InterPro" id="IPR003034">
    <property type="entry name" value="SAP_dom"/>
</dbReference>
<evidence type="ECO:0000256" key="1">
    <source>
        <dbReference type="ARBA" id="ARBA00022553"/>
    </source>
</evidence>
<proteinExistence type="inferred from homology"/>
<dbReference type="STRING" id="1081105.A0A166ZEW5"/>
<feature type="compositionally biased region" description="Basic residues" evidence="3">
    <location>
        <begin position="191"/>
        <end position="207"/>
    </location>
</feature>
<feature type="compositionally biased region" description="Basic and acidic residues" evidence="3">
    <location>
        <begin position="66"/>
        <end position="77"/>
    </location>
</feature>
<dbReference type="Pfam" id="PF18592">
    <property type="entry name" value="Tho1_MOS11_C"/>
    <property type="match status" value="1"/>
</dbReference>
<comment type="similarity">
    <text evidence="2">Belongs to the SAP domain-containing ribonucleoprotein family.</text>
</comment>
<evidence type="ECO:0000313" key="5">
    <source>
        <dbReference type="EMBL" id="OAA37847.1"/>
    </source>
</evidence>
<dbReference type="OMA" id="WSEKDNA"/>
<dbReference type="GO" id="GO:0016973">
    <property type="term" value="P:poly(A)+ mRNA export from nucleus"/>
    <property type="evidence" value="ECO:0007669"/>
    <property type="project" value="TreeGrafter"/>
</dbReference>
<dbReference type="OrthoDB" id="445357at2759"/>
<comment type="caution">
    <text evidence="5">The sequence shown here is derived from an EMBL/GenBank/DDBJ whole genome shotgun (WGS) entry which is preliminary data.</text>
</comment>
<keyword evidence="1" id="KW-0597">Phosphoprotein</keyword>
<dbReference type="SMART" id="SM00513">
    <property type="entry name" value="SAP"/>
    <property type="match status" value="1"/>
</dbReference>
<organism evidence="5 6">
    <name type="scientific">Metarhizium rileyi (strain RCEF 4871)</name>
    <name type="common">Nomuraea rileyi</name>
    <dbReference type="NCBI Taxonomy" id="1649241"/>
    <lineage>
        <taxon>Eukaryota</taxon>
        <taxon>Fungi</taxon>
        <taxon>Dikarya</taxon>
        <taxon>Ascomycota</taxon>
        <taxon>Pezizomycotina</taxon>
        <taxon>Sordariomycetes</taxon>
        <taxon>Hypocreomycetidae</taxon>
        <taxon>Hypocreales</taxon>
        <taxon>Clavicipitaceae</taxon>
        <taxon>Metarhizium</taxon>
    </lineage>
</organism>
<evidence type="ECO:0000256" key="2">
    <source>
        <dbReference type="ARBA" id="ARBA00046328"/>
    </source>
</evidence>
<name>A0A166ZEW5_METRR</name>
<reference evidence="5 6" key="1">
    <citation type="journal article" date="2016" name="Genome Biol. Evol.">
        <title>Divergent and convergent evolution of fungal pathogenicity.</title>
        <authorList>
            <person name="Shang Y."/>
            <person name="Xiao G."/>
            <person name="Zheng P."/>
            <person name="Cen K."/>
            <person name="Zhan S."/>
            <person name="Wang C."/>
        </authorList>
    </citation>
    <scope>NUCLEOTIDE SEQUENCE [LARGE SCALE GENOMIC DNA]</scope>
    <source>
        <strain evidence="5 6">RCEF 4871</strain>
    </source>
</reference>